<evidence type="ECO:0000313" key="2">
    <source>
        <dbReference type="Proteomes" id="UP000003835"/>
    </source>
</evidence>
<sequence>MDSGRTATRPYPKTLCAPLREPLRPSALKNSATAYGTKTNLLLINYQRNMTKTATKRTPITLITDETQKLLDWADSVQQSDDTIFNKAKTLATRLGAHHRADGLTEIGFWAPELAADMFQPKNIYLEVLTPLNDIDPTLPNQKIKVHREHLQLEKQGEYFWGVVSGMRPGTKDQIGSFYWLKYLDFQNEIQTIGDVLAYSLPYGVYAPAELYDLNQLQEKRSDLEYFGQGDADESGIIRVHPPRNILQIHITTAAKEGTLAGLTRIYQRIAEKINANDALTPAEQCYIGYDAVQLLPIEPTVEYRMEHDLGQGFFIFNEDDLDEIDPETEQVDYETEDIKITLKKPDIQNWGYDIVIFGSSATNPSVLETLRPDELVEFISTLHTFPTGPIQVIFDIVYGHADNQALDVLNGRFLKGPNMYGQDVNHQSPVVRAILLEMQRRKNNFGVDGIRVDGAQDFKFFNPLSGRVEYDDAYLNDMGAVVQDIGSHQRRLFAIFEDGRPWPAQGWEEISTYRDIVEFMPDAFQWGPLIFAHNTPGLQKFWDKKWRRVCEVMQVGENWITGCGNHDTLRRGTQVEPGLPINWNLGKSLPEVLNTAYNNPAVTLWVYGFSPGLPMDFINCTMEAAWGFFRNTDDRYGVKVAAEEAGFLDWQVEKYVYNDQDNIFPRLKQMGFRKIDELRQFMRGLYDAIEETNYDLEEVASLCQRYLGAESEKEEVKQEATQRKSAAQLQKLNVPEKSQVLTELDVGKLKVFARAFMEDMHQACNVWNYEDYLVPELAAFNLTLRRFRHDHPWLHYNLSGLDRFNRISEDNYTLFYGLRSQPTEEGASETPYQMAMVSHMGGDPITVTLGDWLQLDLDEWQIAIASPGLEVSDLRSFELRDTQALLLERVS</sequence>
<dbReference type="Gene3D" id="3.20.20.80">
    <property type="entry name" value="Glycosidases"/>
    <property type="match status" value="1"/>
</dbReference>
<keyword evidence="2" id="KW-1185">Reference proteome</keyword>
<dbReference type="HOGENOM" id="CLU_327247_0_0_3"/>
<accession>B4VJ69</accession>
<dbReference type="InterPro" id="IPR029457">
    <property type="entry name" value="GHL5"/>
</dbReference>
<dbReference type="STRING" id="118168.MC7420_7723"/>
<organism evidence="1 2">
    <name type="scientific">Coleofasciculus chthonoplastes PCC 7420</name>
    <dbReference type="NCBI Taxonomy" id="118168"/>
    <lineage>
        <taxon>Bacteria</taxon>
        <taxon>Bacillati</taxon>
        <taxon>Cyanobacteriota</taxon>
        <taxon>Cyanophyceae</taxon>
        <taxon>Coleofasciculales</taxon>
        <taxon>Coleofasciculaceae</taxon>
        <taxon>Coleofasciculus</taxon>
    </lineage>
</organism>
<gene>
    <name evidence="1" type="ORF">MC7420_7723</name>
</gene>
<dbReference type="AlphaFoldDB" id="B4VJ69"/>
<protein>
    <submittedName>
        <fullName evidence="1">Uncharacterized protein</fullName>
    </submittedName>
</protein>
<name>B4VJ69_9CYAN</name>
<dbReference type="EMBL" id="DS989842">
    <property type="protein sequence ID" value="EDX77985.1"/>
    <property type="molecule type" value="Genomic_DNA"/>
</dbReference>
<dbReference type="Proteomes" id="UP000003835">
    <property type="component" value="Unassembled WGS sequence"/>
</dbReference>
<dbReference type="InterPro" id="IPR017853">
    <property type="entry name" value="GH"/>
</dbReference>
<evidence type="ECO:0000313" key="1">
    <source>
        <dbReference type="EMBL" id="EDX77985.1"/>
    </source>
</evidence>
<dbReference type="Pfam" id="PF14872">
    <property type="entry name" value="GHL5"/>
    <property type="match status" value="1"/>
</dbReference>
<dbReference type="SUPFAM" id="SSF51445">
    <property type="entry name" value="(Trans)glycosidases"/>
    <property type="match status" value="1"/>
</dbReference>
<proteinExistence type="predicted"/>
<reference evidence="1 2" key="1">
    <citation type="submission" date="2008-07" db="EMBL/GenBank/DDBJ databases">
        <authorList>
            <person name="Tandeau de Marsac N."/>
            <person name="Ferriera S."/>
            <person name="Johnson J."/>
            <person name="Kravitz S."/>
            <person name="Beeson K."/>
            <person name="Sutton G."/>
            <person name="Rogers Y.-H."/>
            <person name="Friedman R."/>
            <person name="Frazier M."/>
            <person name="Venter J.C."/>
        </authorList>
    </citation>
    <scope>NUCLEOTIDE SEQUENCE [LARGE SCALE GENOMIC DNA]</scope>
    <source>
        <strain evidence="1 2">PCC 7420</strain>
    </source>
</reference>
<dbReference type="eggNOG" id="COG1523">
    <property type="taxonomic scope" value="Bacteria"/>
</dbReference>